<evidence type="ECO:0000313" key="3">
    <source>
        <dbReference type="Proteomes" id="UP001158576"/>
    </source>
</evidence>
<dbReference type="InterPro" id="IPR011042">
    <property type="entry name" value="6-blade_b-propeller_TolB-like"/>
</dbReference>
<accession>A0ABN7TC26</accession>
<gene>
    <name evidence="2" type="ORF">OKIOD_LOCUS16168</name>
</gene>
<sequence length="360" mass="40852">MKNLKTEKKGFLSNIFSIKFLVLCFVAFYVNKSVTLFGYRHNPDTLKIKHFDDHNCKKLLFDVGAEDIATSSDGLAFITSGLRYPPFVNSEGGGKIYSMDLTKKSPELTELSLSGPHLNPHGLDILEIKGQIFLYIVNHGENMSRETVEKYRLAENKRELIWMKTFADDKVFRNINDLNVIGEDEFYISNNFHSKQTTPWLRKLEVTSHMLLGSIAYCNGSNCELKTYPTLAFPNGVQKRGNELFVALSLANYMSVYQIDPINKDLTFKRNVALEVVHDNIWMNKAGDMFIGGGTNMGDHLFNGKPIGSEIYKIPAGSYEAEQIYFDNGDEFRQCSIAVEWEQHILMGSPGADFMICTRK</sequence>
<evidence type="ECO:0000256" key="1">
    <source>
        <dbReference type="SAM" id="Phobius"/>
    </source>
</evidence>
<reference evidence="2 3" key="1">
    <citation type="submission" date="2021-04" db="EMBL/GenBank/DDBJ databases">
        <authorList>
            <person name="Bliznina A."/>
        </authorList>
    </citation>
    <scope>NUCLEOTIDE SEQUENCE [LARGE SCALE GENOMIC DNA]</scope>
</reference>
<name>A0ABN7TC26_OIKDI</name>
<feature type="transmembrane region" description="Helical" evidence="1">
    <location>
        <begin position="12"/>
        <end position="30"/>
    </location>
</feature>
<dbReference type="Gene3D" id="2.120.10.30">
    <property type="entry name" value="TolB, C-terminal domain"/>
    <property type="match status" value="1"/>
</dbReference>
<evidence type="ECO:0000313" key="2">
    <source>
        <dbReference type="EMBL" id="CAG5113284.1"/>
    </source>
</evidence>
<organism evidence="2 3">
    <name type="scientific">Oikopleura dioica</name>
    <name type="common">Tunicate</name>
    <dbReference type="NCBI Taxonomy" id="34765"/>
    <lineage>
        <taxon>Eukaryota</taxon>
        <taxon>Metazoa</taxon>
        <taxon>Chordata</taxon>
        <taxon>Tunicata</taxon>
        <taxon>Appendicularia</taxon>
        <taxon>Copelata</taxon>
        <taxon>Oikopleuridae</taxon>
        <taxon>Oikopleura</taxon>
    </lineage>
</organism>
<keyword evidence="1" id="KW-0472">Membrane</keyword>
<dbReference type="PANTHER" id="PTHR11799">
    <property type="entry name" value="PARAOXONASE"/>
    <property type="match status" value="1"/>
</dbReference>
<keyword evidence="3" id="KW-1185">Reference proteome</keyword>
<dbReference type="EMBL" id="OU015567">
    <property type="protein sequence ID" value="CAG5113284.1"/>
    <property type="molecule type" value="Genomic_DNA"/>
</dbReference>
<dbReference type="PANTHER" id="PTHR11799:SF12">
    <property type="entry name" value="PARAOXONASE-RELATED"/>
    <property type="match status" value="1"/>
</dbReference>
<protein>
    <submittedName>
        <fullName evidence="2">Oidioi.mRNA.OKI2018_I69.chr2.g7403.t1.cds</fullName>
    </submittedName>
</protein>
<keyword evidence="1" id="KW-1133">Transmembrane helix</keyword>
<dbReference type="Proteomes" id="UP001158576">
    <property type="component" value="Chromosome 2"/>
</dbReference>
<dbReference type="InterPro" id="IPR051288">
    <property type="entry name" value="Serum_paraoxonase/arylesterase"/>
</dbReference>
<dbReference type="SUPFAM" id="SSF63829">
    <property type="entry name" value="Calcium-dependent phosphotriesterase"/>
    <property type="match status" value="1"/>
</dbReference>
<keyword evidence="1" id="KW-0812">Transmembrane</keyword>
<proteinExistence type="predicted"/>